<dbReference type="Proteomes" id="UP001473302">
    <property type="component" value="Unassembled WGS sequence"/>
</dbReference>
<evidence type="ECO:0000313" key="1">
    <source>
        <dbReference type="EMBL" id="GAA5817915.1"/>
    </source>
</evidence>
<proteinExistence type="predicted"/>
<evidence type="ECO:0000313" key="2">
    <source>
        <dbReference type="Proteomes" id="UP001473302"/>
    </source>
</evidence>
<accession>A0ABP9ZFL8</accession>
<gene>
    <name evidence="1" type="ORF">MFLAVUS_011494</name>
</gene>
<protein>
    <submittedName>
        <fullName evidence="1">Uncharacterized protein</fullName>
    </submittedName>
</protein>
<sequence>MVLFAKDLEKAIATNTVEDAIKRCSELLIRSIVRSQDRNWVFITQTETYYYQKEIDDVAQVRRKIVFQILKSEKKEKALGAMHIYFLTEDGKGVITTEDGVEAMDYIVDEGNEFNLKNLTNLSKYKELNPTPIEL</sequence>
<organism evidence="1 2">
    <name type="scientific">Mucor flavus</name>
    <dbReference type="NCBI Taxonomy" id="439312"/>
    <lineage>
        <taxon>Eukaryota</taxon>
        <taxon>Fungi</taxon>
        <taxon>Fungi incertae sedis</taxon>
        <taxon>Mucoromycota</taxon>
        <taxon>Mucoromycotina</taxon>
        <taxon>Mucoromycetes</taxon>
        <taxon>Mucorales</taxon>
        <taxon>Mucorineae</taxon>
        <taxon>Mucoraceae</taxon>
        <taxon>Mucor</taxon>
    </lineage>
</organism>
<name>A0ABP9ZFL8_9FUNG</name>
<keyword evidence="2" id="KW-1185">Reference proteome</keyword>
<comment type="caution">
    <text evidence="1">The sequence shown here is derived from an EMBL/GenBank/DDBJ whole genome shotgun (WGS) entry which is preliminary data.</text>
</comment>
<reference evidence="1 2" key="1">
    <citation type="submission" date="2024-04" db="EMBL/GenBank/DDBJ databases">
        <title>genome sequences of Mucor flavus KT1a and Helicostylum pulchrum KT1b strains isolated from the surface of a dry-aged beef.</title>
        <authorList>
            <person name="Toyotome T."/>
            <person name="Hosono M."/>
            <person name="Torimaru M."/>
            <person name="Fukuda K."/>
            <person name="Mikami N."/>
        </authorList>
    </citation>
    <scope>NUCLEOTIDE SEQUENCE [LARGE SCALE GENOMIC DNA]</scope>
    <source>
        <strain evidence="1 2">KT1a</strain>
    </source>
</reference>
<dbReference type="EMBL" id="BAABUK010000060">
    <property type="protein sequence ID" value="GAA5817915.1"/>
    <property type="molecule type" value="Genomic_DNA"/>
</dbReference>